<reference evidence="2" key="1">
    <citation type="submission" date="2018-04" db="EMBL/GenBank/DDBJ databases">
        <title>Whole genome sequencing of Hypsizygus marmoreus.</title>
        <authorList>
            <person name="Choi I.-G."/>
            <person name="Min B."/>
            <person name="Kim J.-G."/>
            <person name="Kim S."/>
            <person name="Oh Y.-L."/>
            <person name="Kong W.-S."/>
            <person name="Park H."/>
            <person name="Jeong J."/>
            <person name="Song E.-S."/>
        </authorList>
    </citation>
    <scope>NUCLEOTIDE SEQUENCE [LARGE SCALE GENOMIC DNA]</scope>
    <source>
        <strain evidence="2">51987-8</strain>
    </source>
</reference>
<evidence type="ECO:0000313" key="2">
    <source>
        <dbReference type="EMBL" id="RDB23146.1"/>
    </source>
</evidence>
<evidence type="ECO:0000313" key="3">
    <source>
        <dbReference type="Proteomes" id="UP000076154"/>
    </source>
</evidence>
<feature type="region of interest" description="Disordered" evidence="1">
    <location>
        <begin position="1"/>
        <end position="91"/>
    </location>
</feature>
<dbReference type="AlphaFoldDB" id="A0A369JWQ2"/>
<dbReference type="Proteomes" id="UP000076154">
    <property type="component" value="Unassembled WGS sequence"/>
</dbReference>
<dbReference type="InParanoid" id="A0A369JWQ2"/>
<protein>
    <submittedName>
        <fullName evidence="2">Uncharacterized protein</fullName>
    </submittedName>
</protein>
<evidence type="ECO:0000256" key="1">
    <source>
        <dbReference type="SAM" id="MobiDB-lite"/>
    </source>
</evidence>
<dbReference type="OrthoDB" id="3066350at2759"/>
<name>A0A369JWQ2_HYPMA</name>
<dbReference type="EMBL" id="LUEZ02000047">
    <property type="protein sequence ID" value="RDB23146.1"/>
    <property type="molecule type" value="Genomic_DNA"/>
</dbReference>
<accession>A0A369JWQ2</accession>
<comment type="caution">
    <text evidence="2">The sequence shown here is derived from an EMBL/GenBank/DDBJ whole genome shotgun (WGS) entry which is preliminary data.</text>
</comment>
<keyword evidence="3" id="KW-1185">Reference proteome</keyword>
<gene>
    <name evidence="2" type="ORF">Hypma_009711</name>
</gene>
<feature type="compositionally biased region" description="Basic residues" evidence="1">
    <location>
        <begin position="64"/>
        <end position="75"/>
    </location>
</feature>
<sequence>MDIDGLPNGESCPVDEPPLTAKEGKAMSGRATGAKRAASAVEPGARASKRPKTAAVPPAVSAAKSKRGTQAKARPKAQLAANPAGHTTLSVTAPDSAPAWFTTAMGMLQSKSLGPAWMALVSAWATFEAKENYQQQGKLLTTRRPTAVADWIQRHRSPTWLPKVDVASFEEDFSEWWKALQPGWRHADDGQLIRGAGDWAETNLRRPGLNGVLSILAALFFWGVEVAKGADARAWSHAVDDVAWVMGHL</sequence>
<feature type="compositionally biased region" description="Low complexity" evidence="1">
    <location>
        <begin position="54"/>
        <end position="63"/>
    </location>
</feature>
<proteinExistence type="predicted"/>
<dbReference type="STRING" id="39966.A0A369JWQ2"/>
<organism evidence="2 3">
    <name type="scientific">Hypsizygus marmoreus</name>
    <name type="common">White beech mushroom</name>
    <name type="synonym">Agaricus marmoreus</name>
    <dbReference type="NCBI Taxonomy" id="39966"/>
    <lineage>
        <taxon>Eukaryota</taxon>
        <taxon>Fungi</taxon>
        <taxon>Dikarya</taxon>
        <taxon>Basidiomycota</taxon>
        <taxon>Agaricomycotina</taxon>
        <taxon>Agaricomycetes</taxon>
        <taxon>Agaricomycetidae</taxon>
        <taxon>Agaricales</taxon>
        <taxon>Tricholomatineae</taxon>
        <taxon>Lyophyllaceae</taxon>
        <taxon>Hypsizygus</taxon>
    </lineage>
</organism>